<name>A0A8J4GE58_9CHLO</name>
<evidence type="ECO:0000313" key="2">
    <source>
        <dbReference type="EMBL" id="GIM05163.1"/>
    </source>
</evidence>
<dbReference type="AlphaFoldDB" id="A0A8J4GE58"/>
<dbReference type="Proteomes" id="UP000722791">
    <property type="component" value="Unassembled WGS sequence"/>
</dbReference>
<comment type="caution">
    <text evidence="2">The sequence shown here is derived from an EMBL/GenBank/DDBJ whole genome shotgun (WGS) entry which is preliminary data.</text>
</comment>
<gene>
    <name evidence="2" type="ORF">Vretimale_9608</name>
</gene>
<reference evidence="2" key="1">
    <citation type="journal article" date="2021" name="Proc. Natl. Acad. Sci. U.S.A.">
        <title>Three genomes in the algal genus Volvox reveal the fate of a haploid sex-determining region after a transition to homothallism.</title>
        <authorList>
            <person name="Yamamoto K."/>
            <person name="Hamaji T."/>
            <person name="Kawai-Toyooka H."/>
            <person name="Matsuzaki R."/>
            <person name="Takahashi F."/>
            <person name="Nishimura Y."/>
            <person name="Kawachi M."/>
            <person name="Noguchi H."/>
            <person name="Minakuchi Y."/>
            <person name="Umen J.G."/>
            <person name="Toyoda A."/>
            <person name="Nozaki H."/>
        </authorList>
    </citation>
    <scope>NUCLEOTIDE SEQUENCE</scope>
    <source>
        <strain evidence="2">NIES-3785</strain>
    </source>
</reference>
<sequence>MAVLLRPRLPLPVLLPPLLPTPTPLLLRLSSVLEVDVPPPSFPGGAPSEVLVGGFGDDDANEGEVGETDDGGGEDVARETGDIKRGGLDGGTILPPPSRTVAGGGAAGDGAAEGGAAEGGASPRDEVG</sequence>
<feature type="compositionally biased region" description="Gly residues" evidence="1">
    <location>
        <begin position="102"/>
        <end position="118"/>
    </location>
</feature>
<protein>
    <submittedName>
        <fullName evidence="2">Uncharacterized protein</fullName>
    </submittedName>
</protein>
<feature type="compositionally biased region" description="Acidic residues" evidence="1">
    <location>
        <begin position="56"/>
        <end position="73"/>
    </location>
</feature>
<evidence type="ECO:0000256" key="1">
    <source>
        <dbReference type="SAM" id="MobiDB-lite"/>
    </source>
</evidence>
<organism evidence="2 3">
    <name type="scientific">Volvox reticuliferus</name>
    <dbReference type="NCBI Taxonomy" id="1737510"/>
    <lineage>
        <taxon>Eukaryota</taxon>
        <taxon>Viridiplantae</taxon>
        <taxon>Chlorophyta</taxon>
        <taxon>core chlorophytes</taxon>
        <taxon>Chlorophyceae</taxon>
        <taxon>CS clade</taxon>
        <taxon>Chlamydomonadales</taxon>
        <taxon>Volvocaceae</taxon>
        <taxon>Volvox</taxon>
    </lineage>
</organism>
<feature type="region of interest" description="Disordered" evidence="1">
    <location>
        <begin position="40"/>
        <end position="128"/>
    </location>
</feature>
<feature type="compositionally biased region" description="Basic and acidic residues" evidence="1">
    <location>
        <begin position="75"/>
        <end position="87"/>
    </location>
</feature>
<evidence type="ECO:0000313" key="3">
    <source>
        <dbReference type="Proteomes" id="UP000722791"/>
    </source>
</evidence>
<dbReference type="EMBL" id="BNCQ01000018">
    <property type="protein sequence ID" value="GIM05163.1"/>
    <property type="molecule type" value="Genomic_DNA"/>
</dbReference>
<accession>A0A8J4GE58</accession>
<feature type="non-terminal residue" evidence="2">
    <location>
        <position position="128"/>
    </location>
</feature>
<proteinExistence type="predicted"/>